<protein>
    <submittedName>
        <fullName evidence="3">Wsv062</fullName>
    </submittedName>
</protein>
<dbReference type="EMBL" id="MG432482">
    <property type="protein sequence ID" value="AWQ63641.1"/>
    <property type="molecule type" value="Genomic_DNA"/>
</dbReference>
<evidence type="ECO:0000313" key="1">
    <source>
        <dbReference type="EMBL" id="AWQ60251.1"/>
    </source>
</evidence>
<organismHost>
    <name type="scientific">Crustacea</name>
    <name type="common">crustaceans</name>
    <dbReference type="NCBI Taxonomy" id="6657"/>
</organismHost>
<gene>
    <name evidence="3" type="primary">62</name>
</gene>
<evidence type="ECO:0000313" key="2">
    <source>
        <dbReference type="EMBL" id="AWQ60669.1"/>
    </source>
</evidence>
<name>A0A2U9G982_WSSV</name>
<dbReference type="EMBL" id="MG432474">
    <property type="protein sequence ID" value="AWQ60251.1"/>
    <property type="molecule type" value="Genomic_DNA"/>
</dbReference>
<proteinExistence type="predicted"/>
<evidence type="ECO:0000313" key="4">
    <source>
        <dbReference type="EMBL" id="AWQ63641.1"/>
    </source>
</evidence>
<evidence type="ECO:0000313" key="3">
    <source>
        <dbReference type="EMBL" id="AWQ61516.1"/>
    </source>
</evidence>
<organism evidence="3">
    <name type="scientific">White spot syndrome virus</name>
    <name type="common">WSSV</name>
    <name type="synonym">White spot bacilliform virus</name>
    <dbReference type="NCBI Taxonomy" id="92652"/>
    <lineage>
        <taxon>Viruses</taxon>
        <taxon>Viruses incertae sedis</taxon>
        <taxon>Naldaviricetes</taxon>
        <taxon>Nimaviridae</taxon>
        <taxon>Whispovirus</taxon>
        <taxon>White spot syndrome virus</taxon>
    </lineage>
</organism>
<reference evidence="3" key="2">
    <citation type="journal article" name="FEMS Microbiol. Lett.">
        <title>Molecular variability and genetic structure of white spot syndrome virus strains from northwest Mexico based on the analysis of genomes.</title>
        <authorList>
            <person name="Parrilla-Taylor D.P."/>
            <person name="Vibanco-Perez N."/>
            <person name="Duran-Avelar M.J."/>
            <person name="Gomez-Gil B."/>
            <person name="Llera-Herrera R."/>
            <person name="Vazquez-Juarez R."/>
        </authorList>
    </citation>
    <scope>NUCLEOTIDE SEQUENCE</scope>
    <source>
        <strain evidence="1">AC1</strain>
        <strain evidence="2">ACF2</strain>
        <strain evidence="3">DVI</strain>
        <strain evidence="4">LG</strain>
    </source>
</reference>
<reference evidence="3" key="1">
    <citation type="submission" date="2017-11" db="EMBL/GenBank/DDBJ databases">
        <authorList>
            <person name="Parrilla Taylor D.P."/>
            <person name="Vibanco-Perez N."/>
            <person name="Duran-Avelar Md.J."/>
            <person name="Gomez-Gil B."/>
            <person name="Llera-Herrera R."/>
            <person name="Vazquez-Juarez R."/>
        </authorList>
    </citation>
    <scope>NUCLEOTIDE SEQUENCE</scope>
    <source>
        <strain evidence="1">AC1</strain>
        <strain evidence="2">ACF2</strain>
        <strain evidence="3">DVI</strain>
        <strain evidence="4">LG</strain>
    </source>
</reference>
<dbReference type="EMBL" id="MG432475">
    <property type="protein sequence ID" value="AWQ60669.1"/>
    <property type="molecule type" value="Genomic_DNA"/>
</dbReference>
<sequence length="65" mass="6902">MACPEIFEPISGTDVSGAWSAQAASQLPVHTLPTSTLFHPSSPSQKFFKNFSGSLEFRGWTAGSA</sequence>
<accession>A0A2U9G982</accession>
<dbReference type="EMBL" id="MG432477">
    <property type="protein sequence ID" value="AWQ61516.1"/>
    <property type="molecule type" value="Genomic_DNA"/>
</dbReference>